<dbReference type="PRINTS" id="PR00886">
    <property type="entry name" value="HIGHMOBLTY12"/>
</dbReference>
<dbReference type="PANTHER" id="PTHR48112">
    <property type="entry name" value="HIGH MOBILITY GROUP PROTEIN DSP1"/>
    <property type="match status" value="1"/>
</dbReference>
<dbReference type="Gene3D" id="1.10.30.10">
    <property type="entry name" value="High mobility group box domain"/>
    <property type="match status" value="1"/>
</dbReference>
<gene>
    <name evidence="8" type="ORF">BDZ94DRAFT_1259220</name>
</gene>
<comment type="subunit">
    <text evidence="4">Weakly associates with the stable SPT16-POB3 heterodimer to form the FACT complex.</text>
</comment>
<dbReference type="Proteomes" id="UP000807353">
    <property type="component" value="Unassembled WGS sequence"/>
</dbReference>
<evidence type="ECO:0000313" key="8">
    <source>
        <dbReference type="EMBL" id="KAF9463385.1"/>
    </source>
</evidence>
<dbReference type="GO" id="GO:0005634">
    <property type="term" value="C:nucleus"/>
    <property type="evidence" value="ECO:0007669"/>
    <property type="project" value="UniProtKB-UniRule"/>
</dbReference>
<sequence>MPKDSTKPRRKAAEKSEKATRGGKAKKDPKAPKRAMSAYMFFSQDWRERIKAENPDAGFGEIGRLLGTKWKELDDKEKKPYIEQAAKDKTRAEDEKTAYDGSAKKTPTPASGDEEAGGDGGGGSE</sequence>
<evidence type="ECO:0000256" key="6">
    <source>
        <dbReference type="SAM" id="MobiDB-lite"/>
    </source>
</evidence>
<dbReference type="PROSITE" id="PS50118">
    <property type="entry name" value="HMG_BOX_2"/>
    <property type="match status" value="1"/>
</dbReference>
<dbReference type="AlphaFoldDB" id="A0A9P5Y929"/>
<evidence type="ECO:0000259" key="7">
    <source>
        <dbReference type="PROSITE" id="PS50118"/>
    </source>
</evidence>
<comment type="caution">
    <text evidence="8">The sequence shown here is derived from an EMBL/GenBank/DDBJ whole genome shotgun (WGS) entry which is preliminary data.</text>
</comment>
<dbReference type="EMBL" id="MU150263">
    <property type="protein sequence ID" value="KAF9463385.1"/>
    <property type="molecule type" value="Genomic_DNA"/>
</dbReference>
<dbReference type="SMART" id="SM00398">
    <property type="entry name" value="HMG"/>
    <property type="match status" value="1"/>
</dbReference>
<feature type="region of interest" description="Disordered" evidence="6">
    <location>
        <begin position="71"/>
        <end position="125"/>
    </location>
</feature>
<feature type="region of interest" description="Disordered" evidence="6">
    <location>
        <begin position="1"/>
        <end position="36"/>
    </location>
</feature>
<dbReference type="InterPro" id="IPR036910">
    <property type="entry name" value="HMG_box_dom_sf"/>
</dbReference>
<dbReference type="OrthoDB" id="1919336at2759"/>
<dbReference type="PANTHER" id="PTHR48112:SF22">
    <property type="entry name" value="MITOCHONDRIAL TRANSCRIPTION FACTOR A, ISOFORM B"/>
    <property type="match status" value="1"/>
</dbReference>
<dbReference type="SUPFAM" id="SSF47095">
    <property type="entry name" value="HMG-box"/>
    <property type="match status" value="1"/>
</dbReference>
<dbReference type="InterPro" id="IPR050342">
    <property type="entry name" value="HMGB"/>
</dbReference>
<feature type="DNA-binding region" description="HMG box" evidence="5">
    <location>
        <begin position="32"/>
        <end position="100"/>
    </location>
</feature>
<feature type="compositionally biased region" description="Basic and acidic residues" evidence="6">
    <location>
        <begin position="1"/>
        <end position="31"/>
    </location>
</feature>
<dbReference type="InterPro" id="IPR009071">
    <property type="entry name" value="HMG_box_dom"/>
</dbReference>
<evidence type="ECO:0000256" key="1">
    <source>
        <dbReference type="ARBA" id="ARBA00023125"/>
    </source>
</evidence>
<keyword evidence="2 5" id="KW-0539">Nucleus</keyword>
<proteinExistence type="inferred from homology"/>
<protein>
    <submittedName>
        <fullName evidence="8">High mobility group box domain-containing protein</fullName>
    </submittedName>
</protein>
<feature type="domain" description="HMG box" evidence="7">
    <location>
        <begin position="32"/>
        <end position="100"/>
    </location>
</feature>
<dbReference type="Pfam" id="PF00505">
    <property type="entry name" value="HMG_box"/>
    <property type="match status" value="1"/>
</dbReference>
<keyword evidence="9" id="KW-1185">Reference proteome</keyword>
<keyword evidence="1 5" id="KW-0238">DNA-binding</keyword>
<organism evidence="8 9">
    <name type="scientific">Collybia nuda</name>
    <dbReference type="NCBI Taxonomy" id="64659"/>
    <lineage>
        <taxon>Eukaryota</taxon>
        <taxon>Fungi</taxon>
        <taxon>Dikarya</taxon>
        <taxon>Basidiomycota</taxon>
        <taxon>Agaricomycotina</taxon>
        <taxon>Agaricomycetes</taxon>
        <taxon>Agaricomycetidae</taxon>
        <taxon>Agaricales</taxon>
        <taxon>Tricholomatineae</taxon>
        <taxon>Clitocybaceae</taxon>
        <taxon>Collybia</taxon>
    </lineage>
</organism>
<evidence type="ECO:0000313" key="9">
    <source>
        <dbReference type="Proteomes" id="UP000807353"/>
    </source>
</evidence>
<evidence type="ECO:0000256" key="2">
    <source>
        <dbReference type="ARBA" id="ARBA00023242"/>
    </source>
</evidence>
<evidence type="ECO:0000256" key="3">
    <source>
        <dbReference type="ARBA" id="ARBA00043963"/>
    </source>
</evidence>
<feature type="compositionally biased region" description="Basic and acidic residues" evidence="6">
    <location>
        <begin position="71"/>
        <end position="98"/>
    </location>
</feature>
<dbReference type="GO" id="GO:0003677">
    <property type="term" value="F:DNA binding"/>
    <property type="evidence" value="ECO:0007669"/>
    <property type="project" value="UniProtKB-UniRule"/>
</dbReference>
<comment type="similarity">
    <text evidence="3">Belongs to the NHP6 family.</text>
</comment>
<dbReference type="FunFam" id="1.10.30.10:FF:000016">
    <property type="entry name" value="FACT complex subunit SSRP1"/>
    <property type="match status" value="1"/>
</dbReference>
<reference evidence="8" key="1">
    <citation type="submission" date="2020-11" db="EMBL/GenBank/DDBJ databases">
        <authorList>
            <consortium name="DOE Joint Genome Institute"/>
            <person name="Ahrendt S."/>
            <person name="Riley R."/>
            <person name="Andreopoulos W."/>
            <person name="Labutti K."/>
            <person name="Pangilinan J."/>
            <person name="Ruiz-Duenas F.J."/>
            <person name="Barrasa J.M."/>
            <person name="Sanchez-Garcia M."/>
            <person name="Camarero S."/>
            <person name="Miyauchi S."/>
            <person name="Serrano A."/>
            <person name="Linde D."/>
            <person name="Babiker R."/>
            <person name="Drula E."/>
            <person name="Ayuso-Fernandez I."/>
            <person name="Pacheco R."/>
            <person name="Padilla G."/>
            <person name="Ferreira P."/>
            <person name="Barriuso J."/>
            <person name="Kellner H."/>
            <person name="Castanera R."/>
            <person name="Alfaro M."/>
            <person name="Ramirez L."/>
            <person name="Pisabarro A.G."/>
            <person name="Kuo A."/>
            <person name="Tritt A."/>
            <person name="Lipzen A."/>
            <person name="He G."/>
            <person name="Yan M."/>
            <person name="Ng V."/>
            <person name="Cullen D."/>
            <person name="Martin F."/>
            <person name="Rosso M.-N."/>
            <person name="Henrissat B."/>
            <person name="Hibbett D."/>
            <person name="Martinez A.T."/>
            <person name="Grigoriev I.V."/>
        </authorList>
    </citation>
    <scope>NUCLEOTIDE SEQUENCE</scope>
    <source>
        <strain evidence="8">CBS 247.69</strain>
    </source>
</reference>
<evidence type="ECO:0000256" key="5">
    <source>
        <dbReference type="PROSITE-ProRule" id="PRU00267"/>
    </source>
</evidence>
<accession>A0A9P5Y929</accession>
<dbReference type="CDD" id="cd01390">
    <property type="entry name" value="HMG-box_NHP6-like"/>
    <property type="match status" value="1"/>
</dbReference>
<name>A0A9P5Y929_9AGAR</name>
<evidence type="ECO:0000256" key="4">
    <source>
        <dbReference type="ARBA" id="ARBA00064996"/>
    </source>
</evidence>